<proteinExistence type="predicted"/>
<keyword evidence="2" id="KW-1185">Reference proteome</keyword>
<gene>
    <name evidence="1" type="ORF">E3U43_021817</name>
</gene>
<evidence type="ECO:0000313" key="2">
    <source>
        <dbReference type="Proteomes" id="UP000793456"/>
    </source>
</evidence>
<sequence length="199" mass="22215">MNNTEKERSVVADGIREPGELQMAPSVNHNQHDSGTGDELVSSVTLYRRRPRLLHGTVLPFLAVLYPGWLYVWLGVYGAAEYPEAGLLALAAIGIAHVLTALSGYWSVHAHCWLTCSKEPDPNKATLAKVIPTPNNGFAELVALQRDQDENGEEILSFEFQKIRYVFDHKEKKCFLPVAFPINHRMGYFQVLAWLPGGD</sequence>
<reference evidence="1" key="1">
    <citation type="submission" date="2018-11" db="EMBL/GenBank/DDBJ databases">
        <title>The sequence and de novo assembly of Larimichthys crocea genome using PacBio and Hi-C technologies.</title>
        <authorList>
            <person name="Xu P."/>
            <person name="Chen B."/>
            <person name="Zhou Z."/>
            <person name="Ke Q."/>
            <person name="Wu Y."/>
            <person name="Bai H."/>
            <person name="Pu F."/>
        </authorList>
    </citation>
    <scope>NUCLEOTIDE SEQUENCE</scope>
    <source>
        <tissue evidence="1">Muscle</tissue>
    </source>
</reference>
<organism evidence="1 2">
    <name type="scientific">Larimichthys crocea</name>
    <name type="common">Large yellow croaker</name>
    <name type="synonym">Pseudosciaena crocea</name>
    <dbReference type="NCBI Taxonomy" id="215358"/>
    <lineage>
        <taxon>Eukaryota</taxon>
        <taxon>Metazoa</taxon>
        <taxon>Chordata</taxon>
        <taxon>Craniata</taxon>
        <taxon>Vertebrata</taxon>
        <taxon>Euteleostomi</taxon>
        <taxon>Actinopterygii</taxon>
        <taxon>Neopterygii</taxon>
        <taxon>Teleostei</taxon>
        <taxon>Neoteleostei</taxon>
        <taxon>Acanthomorphata</taxon>
        <taxon>Eupercaria</taxon>
        <taxon>Sciaenidae</taxon>
        <taxon>Larimichthys</taxon>
    </lineage>
</organism>
<evidence type="ECO:0000313" key="1">
    <source>
        <dbReference type="EMBL" id="TMS15355.1"/>
    </source>
</evidence>
<comment type="caution">
    <text evidence="1">The sequence shown here is derived from an EMBL/GenBank/DDBJ whole genome shotgun (WGS) entry which is preliminary data.</text>
</comment>
<name>A0ACD3R7K4_LARCR</name>
<accession>A0ACD3R7K4</accession>
<protein>
    <submittedName>
        <fullName evidence="1">Uncharacterized protein</fullName>
    </submittedName>
</protein>
<dbReference type="Proteomes" id="UP000793456">
    <property type="component" value="Chromosome IX"/>
</dbReference>
<dbReference type="EMBL" id="CM011682">
    <property type="protein sequence ID" value="TMS15355.1"/>
    <property type="molecule type" value="Genomic_DNA"/>
</dbReference>